<sequence>MNICYWGLRKASIIGSVRFKTKIKMTFHLKIIFYFPLDEYFYVPILMKSVVTNGQSINLSQGASLDRFF</sequence>
<dbReference type="EMBL" id="FN545156">
    <property type="protein sequence ID" value="CBA71601.1"/>
    <property type="molecule type" value="Genomic_DNA"/>
</dbReference>
<organism evidence="1">
    <name type="scientific">Arsenophonus nasoniae</name>
    <name type="common">son-killer infecting Nasonia vitripennis</name>
    <dbReference type="NCBI Taxonomy" id="638"/>
    <lineage>
        <taxon>Bacteria</taxon>
        <taxon>Pseudomonadati</taxon>
        <taxon>Pseudomonadota</taxon>
        <taxon>Gammaproteobacteria</taxon>
        <taxon>Enterobacterales</taxon>
        <taxon>Morganellaceae</taxon>
        <taxon>Arsenophonus</taxon>
    </lineage>
</organism>
<gene>
    <name evidence="1" type="ORF">ARN_02900</name>
</gene>
<accession>D2TW70</accession>
<name>D2TW70_9GAMM</name>
<protein>
    <submittedName>
        <fullName evidence="1">Uncharacterized protein</fullName>
    </submittedName>
</protein>
<reference evidence="1" key="1">
    <citation type="journal article" date="2010" name="Insect Mol. Biol.">
        <title>The draft genome sequence of Arsenophonus nasoniae, son-killer bacterium of Nasonia vitripennis, reveals genes associated with virulence and symbiosis.</title>
        <authorList>
            <person name="Wilkes T."/>
            <person name="Darby A.C."/>
            <person name="Choi J."/>
            <person name="Colborne J.K."/>
            <person name="Werren J.H."/>
            <person name="Hurst G.D.D."/>
        </authorList>
    </citation>
    <scope>NUCLEOTIDE SEQUENCE</scope>
</reference>
<evidence type="ECO:0000313" key="1">
    <source>
        <dbReference type="EMBL" id="CBA71601.1"/>
    </source>
</evidence>
<dbReference type="AlphaFoldDB" id="D2TW70"/>
<proteinExistence type="predicted"/>